<accession>A0ABP1HL77</accession>
<keyword evidence="1" id="KW-1133">Transmembrane helix</keyword>
<keyword evidence="1" id="KW-0812">Transmembrane</keyword>
<evidence type="ECO:0000256" key="1">
    <source>
        <dbReference type="SAM" id="Phobius"/>
    </source>
</evidence>
<comment type="caution">
    <text evidence="2">The sequence shown here is derived from an EMBL/GenBank/DDBJ whole genome shotgun (WGS) entry which is preliminary data.</text>
</comment>
<proteinExistence type="predicted"/>
<dbReference type="EMBL" id="CAXDID020000032">
    <property type="protein sequence ID" value="CAL5994844.1"/>
    <property type="molecule type" value="Genomic_DNA"/>
</dbReference>
<evidence type="ECO:0000313" key="3">
    <source>
        <dbReference type="Proteomes" id="UP001642409"/>
    </source>
</evidence>
<evidence type="ECO:0000313" key="2">
    <source>
        <dbReference type="EMBL" id="CAL5994844.1"/>
    </source>
</evidence>
<gene>
    <name evidence="2" type="ORF">HINF_LOCUS13744</name>
</gene>
<protein>
    <submittedName>
        <fullName evidence="2">Hypothetical_protein</fullName>
    </submittedName>
</protein>
<dbReference type="Proteomes" id="UP001642409">
    <property type="component" value="Unassembled WGS sequence"/>
</dbReference>
<keyword evidence="1" id="KW-0472">Membrane</keyword>
<sequence length="120" mass="14074">MNDLQIPLVSNTSQKYADHPIQQLLYIILIQHLLILNMMLYKRLRVFLYKQPQKTLQNLVRQQVLVAILFDAVQIYGNRNCDVIAALTISLRLLNKFTNDYDIFEIPSTVSNRKLNNEIQ</sequence>
<organism evidence="2 3">
    <name type="scientific">Hexamita inflata</name>
    <dbReference type="NCBI Taxonomy" id="28002"/>
    <lineage>
        <taxon>Eukaryota</taxon>
        <taxon>Metamonada</taxon>
        <taxon>Diplomonadida</taxon>
        <taxon>Hexamitidae</taxon>
        <taxon>Hexamitinae</taxon>
        <taxon>Hexamita</taxon>
    </lineage>
</organism>
<reference evidence="2 3" key="1">
    <citation type="submission" date="2024-07" db="EMBL/GenBank/DDBJ databases">
        <authorList>
            <person name="Akdeniz Z."/>
        </authorList>
    </citation>
    <scope>NUCLEOTIDE SEQUENCE [LARGE SCALE GENOMIC DNA]</scope>
</reference>
<name>A0ABP1HL77_9EUKA</name>
<keyword evidence="3" id="KW-1185">Reference proteome</keyword>
<feature type="transmembrane region" description="Helical" evidence="1">
    <location>
        <begin position="20"/>
        <end position="41"/>
    </location>
</feature>